<dbReference type="Pfam" id="PF00149">
    <property type="entry name" value="Metallophos"/>
    <property type="match status" value="1"/>
</dbReference>
<evidence type="ECO:0000313" key="7">
    <source>
        <dbReference type="Proteomes" id="UP000257109"/>
    </source>
</evidence>
<evidence type="ECO:0000256" key="1">
    <source>
        <dbReference type="ARBA" id="ARBA00013081"/>
    </source>
</evidence>
<dbReference type="STRING" id="157652.A0A371EM41"/>
<dbReference type="AlphaFoldDB" id="A0A371EM41"/>
<dbReference type="GO" id="GO:0046872">
    <property type="term" value="F:metal ion binding"/>
    <property type="evidence" value="ECO:0007669"/>
    <property type="project" value="UniProtKB-KW"/>
</dbReference>
<evidence type="ECO:0000256" key="3">
    <source>
        <dbReference type="ARBA" id="ARBA00022801"/>
    </source>
</evidence>
<organism evidence="6 7">
    <name type="scientific">Mucuna pruriens</name>
    <name type="common">Velvet bean</name>
    <name type="synonym">Dolichos pruriens</name>
    <dbReference type="NCBI Taxonomy" id="157652"/>
    <lineage>
        <taxon>Eukaryota</taxon>
        <taxon>Viridiplantae</taxon>
        <taxon>Streptophyta</taxon>
        <taxon>Embryophyta</taxon>
        <taxon>Tracheophyta</taxon>
        <taxon>Spermatophyta</taxon>
        <taxon>Magnoliopsida</taxon>
        <taxon>eudicotyledons</taxon>
        <taxon>Gunneridae</taxon>
        <taxon>Pentapetalae</taxon>
        <taxon>rosids</taxon>
        <taxon>fabids</taxon>
        <taxon>Fabales</taxon>
        <taxon>Fabaceae</taxon>
        <taxon>Papilionoideae</taxon>
        <taxon>50 kb inversion clade</taxon>
        <taxon>NPAAA clade</taxon>
        <taxon>indigoferoid/millettioid clade</taxon>
        <taxon>Phaseoleae</taxon>
        <taxon>Mucuna</taxon>
    </lineage>
</organism>
<protein>
    <recommendedName>
        <fullName evidence="1">protein-serine/threonine phosphatase</fullName>
        <ecNumber evidence="1">3.1.3.16</ecNumber>
    </recommendedName>
</protein>
<name>A0A371EM41_MUCPR</name>
<dbReference type="PRINTS" id="PR00114">
    <property type="entry name" value="STPHPHTASE"/>
</dbReference>
<proteinExistence type="predicted"/>
<dbReference type="InterPro" id="IPR006186">
    <property type="entry name" value="Ser/Thr-sp_prot-phosphatase"/>
</dbReference>
<keyword evidence="4" id="KW-0464">Manganese</keyword>
<dbReference type="GO" id="GO:0004722">
    <property type="term" value="F:protein serine/threonine phosphatase activity"/>
    <property type="evidence" value="ECO:0007669"/>
    <property type="project" value="UniProtKB-EC"/>
</dbReference>
<evidence type="ECO:0000256" key="4">
    <source>
        <dbReference type="ARBA" id="ARBA00023211"/>
    </source>
</evidence>
<dbReference type="Proteomes" id="UP000257109">
    <property type="component" value="Unassembled WGS sequence"/>
</dbReference>
<dbReference type="SUPFAM" id="SSF56300">
    <property type="entry name" value="Metallo-dependent phosphatases"/>
    <property type="match status" value="1"/>
</dbReference>
<dbReference type="EC" id="3.1.3.16" evidence="1"/>
<reference evidence="6" key="1">
    <citation type="submission" date="2018-05" db="EMBL/GenBank/DDBJ databases">
        <title>Draft genome of Mucuna pruriens seed.</title>
        <authorList>
            <person name="Nnadi N.E."/>
            <person name="Vos R."/>
            <person name="Hasami M.H."/>
            <person name="Devisetty U.K."/>
            <person name="Aguiy J.C."/>
        </authorList>
    </citation>
    <scope>NUCLEOTIDE SEQUENCE [LARGE SCALE GENOMIC DNA]</scope>
    <source>
        <strain evidence="6">JCA_2017</strain>
    </source>
</reference>
<keyword evidence="3" id="KW-0378">Hydrolase</keyword>
<evidence type="ECO:0000259" key="5">
    <source>
        <dbReference type="Pfam" id="PF00149"/>
    </source>
</evidence>
<gene>
    <name evidence="6" type="primary">PP2A3</name>
    <name evidence="6" type="ORF">CR513_54027</name>
</gene>
<sequence length="160" mass="17465">MVAWTADRSEDQPVQESIVQARSQLKATKLNCLSRQIVVKLAASDVLLLNWYALKVESEIFYLHGGLSSSIKTLDNIRNFDREVPHEGPMCDLILMIAVVGGISPSGGRYTFGQDISGQFNHTNNLKLIARAHQVVMEGYSCGHHRSRGAGDAPSSNGAL</sequence>
<keyword evidence="7" id="KW-1185">Reference proteome</keyword>
<feature type="non-terminal residue" evidence="6">
    <location>
        <position position="1"/>
    </location>
</feature>
<accession>A0A371EM41</accession>
<keyword evidence="2" id="KW-0479">Metal-binding</keyword>
<dbReference type="InterPro" id="IPR004843">
    <property type="entry name" value="Calcineurin-like_PHP"/>
</dbReference>
<dbReference type="InterPro" id="IPR029052">
    <property type="entry name" value="Metallo-depent_PP-like"/>
</dbReference>
<dbReference type="PANTHER" id="PTHR45619">
    <property type="entry name" value="SERINE/THREONINE-PROTEIN PHOSPHATASE PP2A-RELATED"/>
    <property type="match status" value="1"/>
</dbReference>
<dbReference type="EMBL" id="QJKJ01013125">
    <property type="protein sequence ID" value="RDX67135.1"/>
    <property type="molecule type" value="Genomic_DNA"/>
</dbReference>
<evidence type="ECO:0000256" key="2">
    <source>
        <dbReference type="ARBA" id="ARBA00022723"/>
    </source>
</evidence>
<comment type="caution">
    <text evidence="6">The sequence shown here is derived from an EMBL/GenBank/DDBJ whole genome shotgun (WGS) entry which is preliminary data.</text>
</comment>
<dbReference type="InterPro" id="IPR047129">
    <property type="entry name" value="PPA2-like"/>
</dbReference>
<feature type="domain" description="Calcineurin-like phosphoesterase" evidence="5">
    <location>
        <begin position="49"/>
        <end position="136"/>
    </location>
</feature>
<evidence type="ECO:0000313" key="6">
    <source>
        <dbReference type="EMBL" id="RDX67135.1"/>
    </source>
</evidence>
<dbReference type="Gene3D" id="3.60.21.10">
    <property type="match status" value="1"/>
</dbReference>